<evidence type="ECO:0000313" key="4">
    <source>
        <dbReference type="Proteomes" id="UP000280344"/>
    </source>
</evidence>
<dbReference type="PRINTS" id="PR00412">
    <property type="entry name" value="EPOXHYDRLASE"/>
</dbReference>
<dbReference type="GO" id="GO:0016787">
    <property type="term" value="F:hydrolase activity"/>
    <property type="evidence" value="ECO:0007669"/>
    <property type="project" value="UniProtKB-KW"/>
</dbReference>
<dbReference type="OrthoDB" id="2987348at2"/>
<dbReference type="KEGG" id="flh:EJ997_10600"/>
<dbReference type="AlphaFoldDB" id="A0A3S9PZC0"/>
<keyword evidence="1 3" id="KW-0378">Hydrolase</keyword>
<feature type="domain" description="AB hydrolase-1" evidence="2">
    <location>
        <begin position="43"/>
        <end position="292"/>
    </location>
</feature>
<keyword evidence="4" id="KW-1185">Reference proteome</keyword>
<dbReference type="InterPro" id="IPR000073">
    <property type="entry name" value="AB_hydrolase_1"/>
</dbReference>
<gene>
    <name evidence="3" type="ORF">EJ997_10600</name>
</gene>
<reference evidence="3 4" key="1">
    <citation type="submission" date="2018-12" db="EMBL/GenBank/DDBJ databases">
        <title>Complete genome sequence of Flaviflexus sp. H23T48.</title>
        <authorList>
            <person name="Bae J.-W."/>
            <person name="Lee J.-Y."/>
        </authorList>
    </citation>
    <scope>NUCLEOTIDE SEQUENCE [LARGE SCALE GENOMIC DNA]</scope>
    <source>
        <strain evidence="3 4">H23T48</strain>
    </source>
</reference>
<dbReference type="SUPFAM" id="SSF53474">
    <property type="entry name" value="alpha/beta-Hydrolases"/>
    <property type="match status" value="1"/>
</dbReference>
<proteinExistence type="predicted"/>
<organism evidence="3 4">
    <name type="scientific">Flaviflexus ciconiae</name>
    <dbReference type="NCBI Taxonomy" id="2496867"/>
    <lineage>
        <taxon>Bacteria</taxon>
        <taxon>Bacillati</taxon>
        <taxon>Actinomycetota</taxon>
        <taxon>Actinomycetes</taxon>
        <taxon>Actinomycetales</taxon>
        <taxon>Actinomycetaceae</taxon>
        <taxon>Flaviflexus</taxon>
    </lineage>
</organism>
<protein>
    <submittedName>
        <fullName evidence="3">Alpha/beta hydrolase</fullName>
    </submittedName>
</protein>
<dbReference type="Pfam" id="PF00561">
    <property type="entry name" value="Abhydrolase_1"/>
    <property type="match status" value="1"/>
</dbReference>
<sequence>MRRIVPVDNSCVTLPGPWQHRLVRASGAQFHVAQAGTLKEDRPLILLIHGFPEYWYAWRHQIPALAEAGYAVAAMDVRGAGGSDRTRHTFDTPTLANDVIGVIRAVGASKAILVGTGSGGALAWSAASLAPSLIAGVATISAPHPVDTFRLGLHVTFRTWRHYLSAFLPQLAEKSLTSRDKLKKLLAAVSAPGNRGAVEAVDYYSQALQLPNAAKTQLQQLQWTWGMTRRPSGRKHLDKLSSPLNIPVLTVRGDLDPLLPTRAWASTKKHVAADYRHVVLPDTGYLAHEENPDEINRLLLEFLAEHAS</sequence>
<evidence type="ECO:0000256" key="1">
    <source>
        <dbReference type="ARBA" id="ARBA00022801"/>
    </source>
</evidence>
<name>A0A3S9PZC0_9ACTO</name>
<evidence type="ECO:0000259" key="2">
    <source>
        <dbReference type="Pfam" id="PF00561"/>
    </source>
</evidence>
<dbReference type="Gene3D" id="3.40.50.1820">
    <property type="entry name" value="alpha/beta hydrolase"/>
    <property type="match status" value="1"/>
</dbReference>
<dbReference type="Proteomes" id="UP000280344">
    <property type="component" value="Chromosome"/>
</dbReference>
<dbReference type="InterPro" id="IPR000639">
    <property type="entry name" value="Epox_hydrolase-like"/>
</dbReference>
<accession>A0A3S9PZC0</accession>
<dbReference type="EMBL" id="CP034593">
    <property type="protein sequence ID" value="AZQ77723.1"/>
    <property type="molecule type" value="Genomic_DNA"/>
</dbReference>
<evidence type="ECO:0000313" key="3">
    <source>
        <dbReference type="EMBL" id="AZQ77723.1"/>
    </source>
</evidence>
<dbReference type="PANTHER" id="PTHR43329">
    <property type="entry name" value="EPOXIDE HYDROLASE"/>
    <property type="match status" value="1"/>
</dbReference>
<dbReference type="InterPro" id="IPR029058">
    <property type="entry name" value="AB_hydrolase_fold"/>
</dbReference>